<dbReference type="Proteomes" id="UP000243084">
    <property type="component" value="Unassembled WGS sequence"/>
</dbReference>
<feature type="region of interest" description="Disordered" evidence="8">
    <location>
        <begin position="296"/>
        <end position="319"/>
    </location>
</feature>
<keyword evidence="6 7" id="KW-0472">Membrane</keyword>
<dbReference type="InterPro" id="IPR006665">
    <property type="entry name" value="OmpA-like"/>
</dbReference>
<organism evidence="11 12">
    <name type="scientific">Geopseudomonas sagittaria</name>
    <dbReference type="NCBI Taxonomy" id="1135990"/>
    <lineage>
        <taxon>Bacteria</taxon>
        <taxon>Pseudomonadati</taxon>
        <taxon>Pseudomonadota</taxon>
        <taxon>Gammaproteobacteria</taxon>
        <taxon>Pseudomonadales</taxon>
        <taxon>Pseudomonadaceae</taxon>
        <taxon>Geopseudomonas</taxon>
    </lineage>
</organism>
<evidence type="ECO:0000313" key="12">
    <source>
        <dbReference type="Proteomes" id="UP000243084"/>
    </source>
</evidence>
<keyword evidence="12" id="KW-1185">Reference proteome</keyword>
<keyword evidence="5 9" id="KW-1133">Transmembrane helix</keyword>
<evidence type="ECO:0000256" key="2">
    <source>
        <dbReference type="ARBA" id="ARBA00008914"/>
    </source>
</evidence>
<gene>
    <name evidence="11" type="ORF">SAMN05216229_102326</name>
</gene>
<keyword evidence="4 9" id="KW-0812">Transmembrane</keyword>
<reference evidence="12" key="1">
    <citation type="submission" date="2016-10" db="EMBL/GenBank/DDBJ databases">
        <authorList>
            <person name="Varghese N."/>
            <person name="Submissions S."/>
        </authorList>
    </citation>
    <scope>NUCLEOTIDE SEQUENCE [LARGE SCALE GENOMIC DNA]</scope>
    <source>
        <strain evidence="12">JCM 18195</strain>
    </source>
</reference>
<dbReference type="Gene3D" id="3.30.1330.60">
    <property type="entry name" value="OmpA-like domain"/>
    <property type="match status" value="1"/>
</dbReference>
<accession>A0A1I5QF79</accession>
<dbReference type="InterPro" id="IPR036737">
    <property type="entry name" value="OmpA-like_sf"/>
</dbReference>
<evidence type="ECO:0000256" key="3">
    <source>
        <dbReference type="ARBA" id="ARBA00022475"/>
    </source>
</evidence>
<dbReference type="PANTHER" id="PTHR30329:SF18">
    <property type="entry name" value="MOTILITY PROTEIN B"/>
    <property type="match status" value="1"/>
</dbReference>
<evidence type="ECO:0000256" key="1">
    <source>
        <dbReference type="ARBA" id="ARBA00004162"/>
    </source>
</evidence>
<dbReference type="Pfam" id="PF00691">
    <property type="entry name" value="OmpA"/>
    <property type="match status" value="1"/>
</dbReference>
<comment type="subcellular location">
    <subcellularLocation>
        <location evidence="1">Cell membrane</location>
        <topology evidence="1">Single-pass membrane protein</topology>
    </subcellularLocation>
</comment>
<dbReference type="NCBIfam" id="NF006548">
    <property type="entry name" value="PRK09041.1"/>
    <property type="match status" value="1"/>
</dbReference>
<evidence type="ECO:0000259" key="10">
    <source>
        <dbReference type="PROSITE" id="PS51123"/>
    </source>
</evidence>
<dbReference type="CDD" id="cd07185">
    <property type="entry name" value="OmpA_C-like"/>
    <property type="match status" value="1"/>
</dbReference>
<evidence type="ECO:0000256" key="6">
    <source>
        <dbReference type="ARBA" id="ARBA00023136"/>
    </source>
</evidence>
<dbReference type="EMBL" id="FOXM01000002">
    <property type="protein sequence ID" value="SFP44650.1"/>
    <property type="molecule type" value="Genomic_DNA"/>
</dbReference>
<dbReference type="GO" id="GO:0005886">
    <property type="term" value="C:plasma membrane"/>
    <property type="evidence" value="ECO:0007669"/>
    <property type="project" value="UniProtKB-SubCell"/>
</dbReference>
<name>A0A1I5QF79_9GAMM</name>
<dbReference type="Pfam" id="PF13677">
    <property type="entry name" value="MotB_plug"/>
    <property type="match status" value="1"/>
</dbReference>
<comment type="similarity">
    <text evidence="2">Belongs to the MotB family.</text>
</comment>
<dbReference type="OrthoDB" id="9809186at2"/>
<protein>
    <submittedName>
        <fullName evidence="11">Chemotaxis protein MotB</fullName>
    </submittedName>
</protein>
<proteinExistence type="inferred from homology"/>
<dbReference type="SUPFAM" id="SSF103088">
    <property type="entry name" value="OmpA-like"/>
    <property type="match status" value="1"/>
</dbReference>
<evidence type="ECO:0000256" key="9">
    <source>
        <dbReference type="SAM" id="Phobius"/>
    </source>
</evidence>
<sequence length="319" mass="34516">MSGDRPIIIIRRKKAAHGHHGGAWKIAFADFMTAMMAFFLVMWILASSSKETRVAIGEYFSTPLLVAMAGGDKSSASDSAIPGGGDDPSHVEGARARIDVRERTRPSDEQARLQNLQKRIEAAIEADPVLRELRAQIRMDLTPEGLRIQLVDTEQRPMFEVGSARVAPYMRSLLQTIAPLLNELPNSIQIVGHTDSRPYPGGEAGYGNWELSSERANASRRELVTAGLALDKLLRVAGMADRIPFDDSDPHDPMNRRIAVIVLDQRTAAAIMQQSSFALDPEGAAEAEPVVAEPATAVPAGSAVPVSPQPAIETTLNPE</sequence>
<feature type="transmembrane region" description="Helical" evidence="9">
    <location>
        <begin position="21"/>
        <end position="46"/>
    </location>
</feature>
<dbReference type="PROSITE" id="PS51123">
    <property type="entry name" value="OMPA_2"/>
    <property type="match status" value="1"/>
</dbReference>
<feature type="domain" description="OmpA-like" evidence="10">
    <location>
        <begin position="146"/>
        <end position="266"/>
    </location>
</feature>
<dbReference type="InterPro" id="IPR025713">
    <property type="entry name" value="MotB-like_N_dom"/>
</dbReference>
<evidence type="ECO:0000256" key="5">
    <source>
        <dbReference type="ARBA" id="ARBA00022989"/>
    </source>
</evidence>
<evidence type="ECO:0000313" key="11">
    <source>
        <dbReference type="EMBL" id="SFP44650.1"/>
    </source>
</evidence>
<dbReference type="PANTHER" id="PTHR30329">
    <property type="entry name" value="STATOR ELEMENT OF FLAGELLAR MOTOR COMPLEX"/>
    <property type="match status" value="1"/>
</dbReference>
<evidence type="ECO:0000256" key="8">
    <source>
        <dbReference type="SAM" id="MobiDB-lite"/>
    </source>
</evidence>
<keyword evidence="3" id="KW-1003">Cell membrane</keyword>
<dbReference type="AlphaFoldDB" id="A0A1I5QF79"/>
<evidence type="ECO:0000256" key="4">
    <source>
        <dbReference type="ARBA" id="ARBA00022692"/>
    </source>
</evidence>
<dbReference type="InterPro" id="IPR050330">
    <property type="entry name" value="Bact_OuterMem_StrucFunc"/>
</dbReference>
<dbReference type="RefSeq" id="WP_092428495.1">
    <property type="nucleotide sequence ID" value="NZ_FOXM01000002.1"/>
</dbReference>
<evidence type="ECO:0000256" key="7">
    <source>
        <dbReference type="PROSITE-ProRule" id="PRU00473"/>
    </source>
</evidence>